<protein>
    <recommendedName>
        <fullName evidence="7">Protein kinase domain-containing protein</fullName>
    </recommendedName>
</protein>
<evidence type="ECO:0000256" key="3">
    <source>
        <dbReference type="ARBA" id="ARBA00022777"/>
    </source>
</evidence>
<evidence type="ECO:0000256" key="2">
    <source>
        <dbReference type="ARBA" id="ARBA00022741"/>
    </source>
</evidence>
<keyword evidence="1" id="KW-0808">Transferase</keyword>
<dbReference type="InterPro" id="IPR008271">
    <property type="entry name" value="Ser/Thr_kinase_AS"/>
</dbReference>
<evidence type="ECO:0000259" key="7">
    <source>
        <dbReference type="PROSITE" id="PS50011"/>
    </source>
</evidence>
<dbReference type="Gene3D" id="1.10.510.10">
    <property type="entry name" value="Transferase(Phosphotransferase) domain 1"/>
    <property type="match status" value="1"/>
</dbReference>
<comment type="similarity">
    <text evidence="6">Belongs to the protein kinase superfamily. Ser/Thr protein kinase family. GCN2 subfamily.</text>
</comment>
<dbReference type="OrthoDB" id="205275at2759"/>
<dbReference type="GO" id="GO:0005634">
    <property type="term" value="C:nucleus"/>
    <property type="evidence" value="ECO:0007669"/>
    <property type="project" value="TreeGrafter"/>
</dbReference>
<keyword evidence="4" id="KW-0067">ATP-binding</keyword>
<gene>
    <name evidence="8" type="ORF">THRCLA_21908</name>
</gene>
<evidence type="ECO:0000313" key="8">
    <source>
        <dbReference type="EMBL" id="OQR98059.1"/>
    </source>
</evidence>
<evidence type="ECO:0000313" key="9">
    <source>
        <dbReference type="Proteomes" id="UP000243217"/>
    </source>
</evidence>
<dbReference type="GO" id="GO:0005737">
    <property type="term" value="C:cytoplasm"/>
    <property type="evidence" value="ECO:0007669"/>
    <property type="project" value="TreeGrafter"/>
</dbReference>
<evidence type="ECO:0000256" key="4">
    <source>
        <dbReference type="ARBA" id="ARBA00022840"/>
    </source>
</evidence>
<organism evidence="8 9">
    <name type="scientific">Thraustotheca clavata</name>
    <dbReference type="NCBI Taxonomy" id="74557"/>
    <lineage>
        <taxon>Eukaryota</taxon>
        <taxon>Sar</taxon>
        <taxon>Stramenopiles</taxon>
        <taxon>Oomycota</taxon>
        <taxon>Saprolegniomycetes</taxon>
        <taxon>Saprolegniales</taxon>
        <taxon>Achlyaceae</taxon>
        <taxon>Thraustotheca</taxon>
    </lineage>
</organism>
<dbReference type="InterPro" id="IPR000719">
    <property type="entry name" value="Prot_kinase_dom"/>
</dbReference>
<dbReference type="PANTHER" id="PTHR11042">
    <property type="entry name" value="EUKARYOTIC TRANSLATION INITIATION FACTOR 2-ALPHA KINASE EIF2-ALPHA KINASE -RELATED"/>
    <property type="match status" value="1"/>
</dbReference>
<name>A0A1V9ZJ93_9STRA</name>
<dbReference type="PROSITE" id="PS50011">
    <property type="entry name" value="PROTEIN_KINASE_DOM"/>
    <property type="match status" value="1"/>
</dbReference>
<evidence type="ECO:0000256" key="1">
    <source>
        <dbReference type="ARBA" id="ARBA00022679"/>
    </source>
</evidence>
<comment type="caution">
    <text evidence="8">The sequence shown here is derived from an EMBL/GenBank/DDBJ whole genome shotgun (WGS) entry which is preliminary data.</text>
</comment>
<dbReference type="AlphaFoldDB" id="A0A1V9ZJ93"/>
<keyword evidence="2" id="KW-0547">Nucleotide-binding</keyword>
<feature type="domain" description="Protein kinase" evidence="7">
    <location>
        <begin position="1"/>
        <end position="60"/>
    </location>
</feature>
<dbReference type="Pfam" id="PF00069">
    <property type="entry name" value="Pkinase"/>
    <property type="match status" value="1"/>
</dbReference>
<dbReference type="GO" id="GO:0005524">
    <property type="term" value="F:ATP binding"/>
    <property type="evidence" value="ECO:0007669"/>
    <property type="project" value="UniProtKB-KW"/>
</dbReference>
<dbReference type="GO" id="GO:0004672">
    <property type="term" value="F:protein kinase activity"/>
    <property type="evidence" value="ECO:0007669"/>
    <property type="project" value="InterPro"/>
</dbReference>
<dbReference type="InterPro" id="IPR011009">
    <property type="entry name" value="Kinase-like_dom_sf"/>
</dbReference>
<reference evidence="8 9" key="1">
    <citation type="journal article" date="2014" name="Genome Biol. Evol.">
        <title>The secreted proteins of Achlya hypogyna and Thraustotheca clavata identify the ancestral oomycete secretome and reveal gene acquisitions by horizontal gene transfer.</title>
        <authorList>
            <person name="Misner I."/>
            <person name="Blouin N."/>
            <person name="Leonard G."/>
            <person name="Richards T.A."/>
            <person name="Lane C.E."/>
        </authorList>
    </citation>
    <scope>NUCLEOTIDE SEQUENCE [LARGE SCALE GENOMIC DNA]</scope>
    <source>
        <strain evidence="8 9">ATCC 34112</strain>
    </source>
</reference>
<dbReference type="PROSITE" id="PS00108">
    <property type="entry name" value="PROTEIN_KINASE_ST"/>
    <property type="match status" value="1"/>
</dbReference>
<proteinExistence type="inferred from homology"/>
<accession>A0A1V9ZJ93</accession>
<keyword evidence="9" id="KW-1185">Reference proteome</keyword>
<keyword evidence="5" id="KW-0652">Protein synthesis inhibitor</keyword>
<sequence>MLRLWVNALANIHHNGFIHRDLKSENILLSKKNYIKVADLGLTHDVEEYMTQVAGVHRVG</sequence>
<evidence type="ECO:0000256" key="5">
    <source>
        <dbReference type="ARBA" id="ARBA00023193"/>
    </source>
</evidence>
<dbReference type="GO" id="GO:0017148">
    <property type="term" value="P:negative regulation of translation"/>
    <property type="evidence" value="ECO:0007669"/>
    <property type="project" value="UniProtKB-KW"/>
</dbReference>
<dbReference type="SUPFAM" id="SSF56112">
    <property type="entry name" value="Protein kinase-like (PK-like)"/>
    <property type="match status" value="1"/>
</dbReference>
<dbReference type="EMBL" id="JNBS01001870">
    <property type="protein sequence ID" value="OQR98059.1"/>
    <property type="molecule type" value="Genomic_DNA"/>
</dbReference>
<keyword evidence="3" id="KW-0418">Kinase</keyword>
<dbReference type="Proteomes" id="UP000243217">
    <property type="component" value="Unassembled WGS sequence"/>
</dbReference>
<dbReference type="InterPro" id="IPR050339">
    <property type="entry name" value="CC_SR_Kinase"/>
</dbReference>
<evidence type="ECO:0000256" key="6">
    <source>
        <dbReference type="ARBA" id="ARBA00037982"/>
    </source>
</evidence>